<feature type="domain" description="Major facilitator superfamily (MFS) profile" evidence="8">
    <location>
        <begin position="12"/>
        <end position="396"/>
    </location>
</feature>
<dbReference type="Proteomes" id="UP000601768">
    <property type="component" value="Unassembled WGS sequence"/>
</dbReference>
<protein>
    <submittedName>
        <fullName evidence="9">MFS transporter</fullName>
    </submittedName>
</protein>
<comment type="caution">
    <text evidence="9">The sequence shown here is derived from an EMBL/GenBank/DDBJ whole genome shotgun (WGS) entry which is preliminary data.</text>
</comment>
<feature type="transmembrane region" description="Helical" evidence="7">
    <location>
        <begin position="275"/>
        <end position="296"/>
    </location>
</feature>
<dbReference type="SUPFAM" id="SSF103473">
    <property type="entry name" value="MFS general substrate transporter"/>
    <property type="match status" value="1"/>
</dbReference>
<keyword evidence="10" id="KW-1185">Reference proteome</keyword>
<reference evidence="9" key="1">
    <citation type="journal article" date="2018" name="Int. J. Syst. Evol. Microbiol.">
        <title>Neptunicella marina gen. nov., sp. nov., isolated from surface seawater.</title>
        <authorList>
            <person name="Liu X."/>
            <person name="Lai Q."/>
            <person name="Du Y."/>
            <person name="Zhang X."/>
            <person name="Liu Z."/>
            <person name="Sun F."/>
            <person name="Shao Z."/>
        </authorList>
    </citation>
    <scope>NUCLEOTIDE SEQUENCE</scope>
    <source>
        <strain evidence="9">S27-2</strain>
    </source>
</reference>
<feature type="transmembrane region" description="Helical" evidence="7">
    <location>
        <begin position="213"/>
        <end position="234"/>
    </location>
</feature>
<dbReference type="GO" id="GO:0012505">
    <property type="term" value="C:endomembrane system"/>
    <property type="evidence" value="ECO:0007669"/>
    <property type="project" value="UniProtKB-SubCell"/>
</dbReference>
<organism evidence="9 10">
    <name type="scientific">Neptunicella marina</name>
    <dbReference type="NCBI Taxonomy" id="2125989"/>
    <lineage>
        <taxon>Bacteria</taxon>
        <taxon>Pseudomonadati</taxon>
        <taxon>Pseudomonadota</taxon>
        <taxon>Gammaproteobacteria</taxon>
        <taxon>Alteromonadales</taxon>
        <taxon>Alteromonadaceae</taxon>
        <taxon>Neptunicella</taxon>
    </lineage>
</organism>
<dbReference type="RefSeq" id="WP_186506073.1">
    <property type="nucleotide sequence ID" value="NZ_JACNEP010000004.1"/>
</dbReference>
<dbReference type="GO" id="GO:0022857">
    <property type="term" value="F:transmembrane transporter activity"/>
    <property type="evidence" value="ECO:0007669"/>
    <property type="project" value="InterPro"/>
</dbReference>
<feature type="transmembrane region" description="Helical" evidence="7">
    <location>
        <begin position="137"/>
        <end position="160"/>
    </location>
</feature>
<evidence type="ECO:0000256" key="7">
    <source>
        <dbReference type="SAM" id="Phobius"/>
    </source>
</evidence>
<feature type="transmembrane region" description="Helical" evidence="7">
    <location>
        <begin position="246"/>
        <end position="263"/>
    </location>
</feature>
<feature type="transmembrane region" description="Helical" evidence="7">
    <location>
        <begin position="50"/>
        <end position="70"/>
    </location>
</feature>
<evidence type="ECO:0000256" key="2">
    <source>
        <dbReference type="ARBA" id="ARBA00008335"/>
    </source>
</evidence>
<evidence type="ECO:0000313" key="9">
    <source>
        <dbReference type="EMBL" id="MBC3765604.1"/>
    </source>
</evidence>
<dbReference type="InterPro" id="IPR051788">
    <property type="entry name" value="MFS_Transporter"/>
</dbReference>
<dbReference type="InterPro" id="IPR020846">
    <property type="entry name" value="MFS_dom"/>
</dbReference>
<dbReference type="PROSITE" id="PS50850">
    <property type="entry name" value="MFS"/>
    <property type="match status" value="1"/>
</dbReference>
<keyword evidence="3" id="KW-0813">Transport</keyword>
<dbReference type="Pfam" id="PF07690">
    <property type="entry name" value="MFS_1"/>
    <property type="match status" value="1"/>
</dbReference>
<dbReference type="InterPro" id="IPR011701">
    <property type="entry name" value="MFS"/>
</dbReference>
<reference evidence="9" key="2">
    <citation type="submission" date="2020-08" db="EMBL/GenBank/DDBJ databases">
        <authorList>
            <person name="Lai Q."/>
        </authorList>
    </citation>
    <scope>NUCLEOTIDE SEQUENCE</scope>
    <source>
        <strain evidence="9">S27-2</strain>
    </source>
</reference>
<keyword evidence="6 7" id="KW-0472">Membrane</keyword>
<feature type="transmembrane region" description="Helical" evidence="7">
    <location>
        <begin position="12"/>
        <end position="38"/>
    </location>
</feature>
<evidence type="ECO:0000256" key="5">
    <source>
        <dbReference type="ARBA" id="ARBA00022989"/>
    </source>
</evidence>
<dbReference type="AlphaFoldDB" id="A0A8J6ISH5"/>
<feature type="transmembrane region" description="Helical" evidence="7">
    <location>
        <begin position="166"/>
        <end position="185"/>
    </location>
</feature>
<dbReference type="PANTHER" id="PTHR23514:SF3">
    <property type="entry name" value="BYPASS OF STOP CODON PROTEIN 6"/>
    <property type="match status" value="1"/>
</dbReference>
<evidence type="ECO:0000313" key="10">
    <source>
        <dbReference type="Proteomes" id="UP000601768"/>
    </source>
</evidence>
<accession>A0A8J6ISH5</accession>
<proteinExistence type="inferred from homology"/>
<feature type="transmembrane region" description="Helical" evidence="7">
    <location>
        <begin position="371"/>
        <end position="390"/>
    </location>
</feature>
<keyword evidence="5 7" id="KW-1133">Transmembrane helix</keyword>
<dbReference type="InterPro" id="IPR005829">
    <property type="entry name" value="Sugar_transporter_CS"/>
</dbReference>
<dbReference type="Gene3D" id="1.20.1250.20">
    <property type="entry name" value="MFS general substrate transporter like domains"/>
    <property type="match status" value="2"/>
</dbReference>
<feature type="transmembrane region" description="Helical" evidence="7">
    <location>
        <begin position="100"/>
        <end position="125"/>
    </location>
</feature>
<comment type="subcellular location">
    <subcellularLocation>
        <location evidence="1">Endomembrane system</location>
        <topology evidence="1">Multi-pass membrane protein</topology>
    </subcellularLocation>
</comment>
<evidence type="ECO:0000256" key="6">
    <source>
        <dbReference type="ARBA" id="ARBA00023136"/>
    </source>
</evidence>
<feature type="transmembrane region" description="Helical" evidence="7">
    <location>
        <begin position="302"/>
        <end position="323"/>
    </location>
</feature>
<name>A0A8J6ISH5_9ALTE</name>
<feature type="transmembrane region" description="Helical" evidence="7">
    <location>
        <begin position="335"/>
        <end position="359"/>
    </location>
</feature>
<sequence length="406" mass="44079">MGSSSTASPQLIRWLTYLMFMMFAMTTDAVGVIIPQIIREFDLSMTAAGAFHYGPMAAIAISGIGLGFLADKYGRKPVIMGGLICFAIACALFATGHSFGFFLCLLVVSGLAIGVFKTAALALVGDISHSTADHTRTMNLVEGFFGVGAIIGPFIVTYLLTQGVSWKYLYIVAGIICVVLCLIASRVKYPHYQPKADQTVSFAHTMQILKQPAALGFSLLIALYVAAEAAIYVWMPSLLANYEGSFVWLATWSLSLFFVLRAIGRFMAVWVLRKVSWEMAMMLFSGAICVCYLLSMMLSLDVAVILLPLSGLFMAMIYPTLNSKGISCFARHEHGAIAGVILFFTAAAASFGPLAMGLFSDMMGGHAKYGFYLASVFAALLFAGLAFNYFKRPAQQLLMQHNQTDY</sequence>
<dbReference type="GO" id="GO:0016020">
    <property type="term" value="C:membrane"/>
    <property type="evidence" value="ECO:0007669"/>
    <property type="project" value="InterPro"/>
</dbReference>
<evidence type="ECO:0000256" key="4">
    <source>
        <dbReference type="ARBA" id="ARBA00022692"/>
    </source>
</evidence>
<feature type="transmembrane region" description="Helical" evidence="7">
    <location>
        <begin position="77"/>
        <end position="94"/>
    </location>
</feature>
<evidence type="ECO:0000259" key="8">
    <source>
        <dbReference type="PROSITE" id="PS50850"/>
    </source>
</evidence>
<dbReference type="InterPro" id="IPR036259">
    <property type="entry name" value="MFS_trans_sf"/>
</dbReference>
<keyword evidence="4 7" id="KW-0812">Transmembrane</keyword>
<dbReference type="PROSITE" id="PS00216">
    <property type="entry name" value="SUGAR_TRANSPORT_1"/>
    <property type="match status" value="1"/>
</dbReference>
<dbReference type="PANTHER" id="PTHR23514">
    <property type="entry name" value="BYPASS OF STOP CODON PROTEIN 6"/>
    <property type="match status" value="1"/>
</dbReference>
<evidence type="ECO:0000256" key="3">
    <source>
        <dbReference type="ARBA" id="ARBA00022448"/>
    </source>
</evidence>
<gene>
    <name evidence="9" type="ORF">H8B19_06930</name>
</gene>
<evidence type="ECO:0000256" key="1">
    <source>
        <dbReference type="ARBA" id="ARBA00004127"/>
    </source>
</evidence>
<dbReference type="EMBL" id="JACNEP010000004">
    <property type="protein sequence ID" value="MBC3765604.1"/>
    <property type="molecule type" value="Genomic_DNA"/>
</dbReference>
<comment type="similarity">
    <text evidence="2">Belongs to the major facilitator superfamily.</text>
</comment>